<organism evidence="1 2">
    <name type="scientific">Halovulum marinum</name>
    <dbReference type="NCBI Taxonomy" id="2662447"/>
    <lineage>
        <taxon>Bacteria</taxon>
        <taxon>Pseudomonadati</taxon>
        <taxon>Pseudomonadota</taxon>
        <taxon>Alphaproteobacteria</taxon>
        <taxon>Rhodobacterales</taxon>
        <taxon>Paracoccaceae</taxon>
        <taxon>Halovulum</taxon>
    </lineage>
</organism>
<evidence type="ECO:0000313" key="2">
    <source>
        <dbReference type="Proteomes" id="UP000474957"/>
    </source>
</evidence>
<feature type="non-terminal residue" evidence="1">
    <location>
        <position position="69"/>
    </location>
</feature>
<evidence type="ECO:0000313" key="1">
    <source>
        <dbReference type="EMBL" id="MSU92088.1"/>
    </source>
</evidence>
<proteinExistence type="predicted"/>
<sequence>MLASADVEKDRMRENPTLLEASFVSPAKKKSMIRRDHPELSISQQCRLVKLSRSAFYYAPVGVDAATLA</sequence>
<gene>
    <name evidence="1" type="ORF">GE300_21320</name>
</gene>
<protein>
    <submittedName>
        <fullName evidence="1">IS3 family transposase</fullName>
    </submittedName>
</protein>
<name>A0A6L5Z678_9RHOB</name>
<dbReference type="Proteomes" id="UP000474957">
    <property type="component" value="Unassembled WGS sequence"/>
</dbReference>
<keyword evidence="2" id="KW-1185">Reference proteome</keyword>
<comment type="caution">
    <text evidence="1">The sequence shown here is derived from an EMBL/GenBank/DDBJ whole genome shotgun (WGS) entry which is preliminary data.</text>
</comment>
<reference evidence="1 2" key="1">
    <citation type="submission" date="2019-10" db="EMBL/GenBank/DDBJ databases">
        <title>Cognatihalovulum marinum gen. nov. sp. nov., a new member of the family Rhodobacteraceae isolated from deep seawater of the Northwest Indian Ocean.</title>
        <authorList>
            <person name="Ruan C."/>
            <person name="Wang J."/>
            <person name="Zheng X."/>
            <person name="Song L."/>
            <person name="Zhu Y."/>
            <person name="Huang Y."/>
            <person name="Lu Z."/>
            <person name="Du W."/>
            <person name="Huang L."/>
            <person name="Dai X."/>
        </authorList>
    </citation>
    <scope>NUCLEOTIDE SEQUENCE [LARGE SCALE GENOMIC DNA]</scope>
    <source>
        <strain evidence="1 2">2CG4</strain>
    </source>
</reference>
<dbReference type="AlphaFoldDB" id="A0A6L5Z678"/>
<accession>A0A6L5Z678</accession>
<dbReference type="EMBL" id="WIND01000039">
    <property type="protein sequence ID" value="MSU92088.1"/>
    <property type="molecule type" value="Genomic_DNA"/>
</dbReference>